<keyword evidence="1" id="KW-0472">Membrane</keyword>
<dbReference type="AlphaFoldDB" id="A0A5J5ITY0"/>
<gene>
    <name evidence="2" type="ORF">F6B42_13570</name>
</gene>
<comment type="caution">
    <text evidence="2">The sequence shown here is derived from an EMBL/GenBank/DDBJ whole genome shotgun (WGS) entry which is preliminary data.</text>
</comment>
<dbReference type="InterPro" id="IPR007436">
    <property type="entry name" value="DUF485"/>
</dbReference>
<accession>A0A5J5ITY0</accession>
<dbReference type="EMBL" id="VYRZ01000003">
    <property type="protein sequence ID" value="KAA9085479.1"/>
    <property type="molecule type" value="Genomic_DNA"/>
</dbReference>
<dbReference type="Pfam" id="PF04341">
    <property type="entry name" value="DUF485"/>
    <property type="match status" value="1"/>
</dbReference>
<dbReference type="RefSeq" id="WP_150420201.1">
    <property type="nucleotide sequence ID" value="NZ_VYRZ01000003.1"/>
</dbReference>
<proteinExistence type="predicted"/>
<dbReference type="SUPFAM" id="SSF103473">
    <property type="entry name" value="MFS general substrate transporter"/>
    <property type="match status" value="1"/>
</dbReference>
<name>A0A5J5ITY0_9MICO</name>
<protein>
    <submittedName>
        <fullName evidence="2">DUF485 domain-containing protein</fullName>
    </submittedName>
</protein>
<reference evidence="3" key="1">
    <citation type="submission" date="2019-09" db="EMBL/GenBank/DDBJ databases">
        <title>Mumia zhuanghuii sp. nov. isolated from the intestinal contents of plateau pika (Ochotona curzoniae) in the Qinghai-Tibet plateau of China.</title>
        <authorList>
            <person name="Tian Z."/>
        </authorList>
    </citation>
    <scope>NUCLEOTIDE SEQUENCE [LARGE SCALE GENOMIC DNA]</scope>
    <source>
        <strain evidence="3">DSM 25564</strain>
    </source>
</reference>
<feature type="transmembrane region" description="Helical" evidence="1">
    <location>
        <begin position="35"/>
        <end position="57"/>
    </location>
</feature>
<evidence type="ECO:0000313" key="2">
    <source>
        <dbReference type="EMBL" id="KAA9085479.1"/>
    </source>
</evidence>
<dbReference type="PANTHER" id="PTHR38441:SF1">
    <property type="entry name" value="MEMBRANE PROTEIN"/>
    <property type="match status" value="1"/>
</dbReference>
<sequence>MNASRTDQPPPGRIDYPAVEQSAPFRELKRKHRSFVWPLTVVFLLWYFVYVLLSSFAADFMAQRVWGDVTVGLILGLGQFVSTFAITMGYVWYANHKLDPISASIREDLERTEAAS</sequence>
<dbReference type="OrthoDB" id="3543412at2"/>
<feature type="transmembrane region" description="Helical" evidence="1">
    <location>
        <begin position="69"/>
        <end position="93"/>
    </location>
</feature>
<keyword evidence="1" id="KW-1133">Transmembrane helix</keyword>
<dbReference type="PANTHER" id="PTHR38441">
    <property type="entry name" value="INTEGRAL MEMBRANE PROTEIN-RELATED"/>
    <property type="match status" value="1"/>
</dbReference>
<organism evidence="2 3">
    <name type="scientific">Microbacterium radiodurans</name>
    <dbReference type="NCBI Taxonomy" id="661398"/>
    <lineage>
        <taxon>Bacteria</taxon>
        <taxon>Bacillati</taxon>
        <taxon>Actinomycetota</taxon>
        <taxon>Actinomycetes</taxon>
        <taxon>Micrococcales</taxon>
        <taxon>Microbacteriaceae</taxon>
        <taxon>Microbacterium</taxon>
    </lineage>
</organism>
<keyword evidence="1" id="KW-0812">Transmembrane</keyword>
<dbReference type="Proteomes" id="UP000327039">
    <property type="component" value="Unassembled WGS sequence"/>
</dbReference>
<keyword evidence="3" id="KW-1185">Reference proteome</keyword>
<evidence type="ECO:0000313" key="3">
    <source>
        <dbReference type="Proteomes" id="UP000327039"/>
    </source>
</evidence>
<dbReference type="InterPro" id="IPR036259">
    <property type="entry name" value="MFS_trans_sf"/>
</dbReference>
<evidence type="ECO:0000256" key="1">
    <source>
        <dbReference type="SAM" id="Phobius"/>
    </source>
</evidence>